<organism evidence="1 2">
    <name type="scientific">Oryzomonas rubra</name>
    <dbReference type="NCBI Taxonomy" id="2509454"/>
    <lineage>
        <taxon>Bacteria</taxon>
        <taxon>Pseudomonadati</taxon>
        <taxon>Thermodesulfobacteriota</taxon>
        <taxon>Desulfuromonadia</taxon>
        <taxon>Geobacterales</taxon>
        <taxon>Geobacteraceae</taxon>
        <taxon>Oryzomonas</taxon>
    </lineage>
</organism>
<dbReference type="OrthoDB" id="5396878at2"/>
<dbReference type="EMBL" id="SRSD01000006">
    <property type="protein sequence ID" value="KAA0891298.1"/>
    <property type="molecule type" value="Genomic_DNA"/>
</dbReference>
<protein>
    <recommendedName>
        <fullName evidence="3">DUF1997 domain-containing protein</fullName>
    </recommendedName>
</protein>
<gene>
    <name evidence="1" type="ORF">ET418_10975</name>
</gene>
<keyword evidence="2" id="KW-1185">Reference proteome</keyword>
<evidence type="ECO:0000313" key="2">
    <source>
        <dbReference type="Proteomes" id="UP000324298"/>
    </source>
</evidence>
<reference evidence="1 2" key="1">
    <citation type="submission" date="2019-04" db="EMBL/GenBank/DDBJ databases">
        <title>Geobacter ruber sp. nov., ferric-reducing bacteria isolated from paddy soil.</title>
        <authorList>
            <person name="Xu Z."/>
            <person name="Masuda Y."/>
            <person name="Itoh H."/>
            <person name="Senoo K."/>
        </authorList>
    </citation>
    <scope>NUCLEOTIDE SEQUENCE [LARGE SCALE GENOMIC DNA]</scope>
    <source>
        <strain evidence="1 2">Red88</strain>
    </source>
</reference>
<sequence>MSLPRDQEIACQQVLVDDSSVFSIQWSVFPATLAAPLTPETLLNRYLAYIRRCTATIIRPHCSASGIQFRLFTSRWSLISFLPPVEEQQAVVLRICGGMLVQPGQCERGELRFGVKELPDGIRVSLELSEYCPLLLGSPSPSPFRRLLYRLSQAAIHRLVTVRFLALLYRELAGPGARVRVVGVKVRDGQPV</sequence>
<name>A0A5A9XG76_9BACT</name>
<dbReference type="AlphaFoldDB" id="A0A5A9XG76"/>
<comment type="caution">
    <text evidence="1">The sequence shown here is derived from an EMBL/GenBank/DDBJ whole genome shotgun (WGS) entry which is preliminary data.</text>
</comment>
<dbReference type="Proteomes" id="UP000324298">
    <property type="component" value="Unassembled WGS sequence"/>
</dbReference>
<accession>A0A5A9XG76</accession>
<evidence type="ECO:0008006" key="3">
    <source>
        <dbReference type="Google" id="ProtNLM"/>
    </source>
</evidence>
<proteinExistence type="predicted"/>
<dbReference type="RefSeq" id="WP_149307662.1">
    <property type="nucleotide sequence ID" value="NZ_SRSD01000006.1"/>
</dbReference>
<evidence type="ECO:0000313" key="1">
    <source>
        <dbReference type="EMBL" id="KAA0891298.1"/>
    </source>
</evidence>